<comment type="similarity">
    <text evidence="11">Belongs to the ubiquitin-conjugating enzyme family.</text>
</comment>
<organism evidence="14 15">
    <name type="scientific">Gryllus longicercus</name>
    <dbReference type="NCBI Taxonomy" id="2509291"/>
    <lineage>
        <taxon>Eukaryota</taxon>
        <taxon>Metazoa</taxon>
        <taxon>Ecdysozoa</taxon>
        <taxon>Arthropoda</taxon>
        <taxon>Hexapoda</taxon>
        <taxon>Insecta</taxon>
        <taxon>Pterygota</taxon>
        <taxon>Neoptera</taxon>
        <taxon>Polyneoptera</taxon>
        <taxon>Orthoptera</taxon>
        <taxon>Ensifera</taxon>
        <taxon>Gryllidea</taxon>
        <taxon>Grylloidea</taxon>
        <taxon>Gryllidae</taxon>
        <taxon>Gryllinae</taxon>
        <taxon>Gryllus</taxon>
    </lineage>
</organism>
<feature type="active site" description="Glycyl thioester intermediate" evidence="10">
    <location>
        <position position="87"/>
    </location>
</feature>
<dbReference type="PANTHER" id="PTHR24067">
    <property type="entry name" value="UBIQUITIN-CONJUGATING ENZYME E2"/>
    <property type="match status" value="1"/>
</dbReference>
<evidence type="ECO:0000256" key="7">
    <source>
        <dbReference type="ARBA" id="ARBA00076317"/>
    </source>
</evidence>
<keyword evidence="3 11" id="KW-0547">Nucleotide-binding</keyword>
<evidence type="ECO:0000256" key="8">
    <source>
        <dbReference type="ARBA" id="ARBA00077509"/>
    </source>
</evidence>
<dbReference type="FunFam" id="3.10.110.10:FF:000041">
    <property type="entry name" value="Ubiquitin-conjugating enzyme E2 T"/>
    <property type="match status" value="1"/>
</dbReference>
<evidence type="ECO:0000256" key="4">
    <source>
        <dbReference type="ARBA" id="ARBA00022786"/>
    </source>
</evidence>
<dbReference type="CDD" id="cd23805">
    <property type="entry name" value="UBCc_UBE2T"/>
    <property type="match status" value="1"/>
</dbReference>
<evidence type="ECO:0000256" key="10">
    <source>
        <dbReference type="PROSITE-ProRule" id="PRU10133"/>
    </source>
</evidence>
<feature type="domain" description="UBC core" evidence="13">
    <location>
        <begin position="2"/>
        <end position="153"/>
    </location>
</feature>
<evidence type="ECO:0000256" key="1">
    <source>
        <dbReference type="ARBA" id="ARBA00012486"/>
    </source>
</evidence>
<name>A0AAN9VEW8_9ORTH</name>
<evidence type="ECO:0000256" key="9">
    <source>
        <dbReference type="ARBA" id="ARBA00082133"/>
    </source>
</evidence>
<keyword evidence="15" id="KW-1185">Reference proteome</keyword>
<evidence type="ECO:0000259" key="13">
    <source>
        <dbReference type="PROSITE" id="PS50127"/>
    </source>
</evidence>
<evidence type="ECO:0000256" key="12">
    <source>
        <dbReference type="SAM" id="MobiDB-lite"/>
    </source>
</evidence>
<dbReference type="Gene3D" id="3.10.110.10">
    <property type="entry name" value="Ubiquitin Conjugating Enzyme"/>
    <property type="match status" value="1"/>
</dbReference>
<dbReference type="EC" id="2.3.2.23" evidence="1"/>
<gene>
    <name evidence="14" type="ORF">R5R35_002526</name>
</gene>
<sequence>MQKGVRLKRELEVLALRPPPGISCSPKEEDIIDVLDAKMIGLKGSPYEGGVFKLEIKIPDKYPFEPPHVQFKTPVYHPNVDVSGRICLDLLKLPSKGSWRPTISLAGLLVSVQLLLATPNPDDPLMADIAEEYRYNKPEYERKAKEWTKKYAAPENSNESKTLEATSSNEDSDTTKKRKSDASEEDTKDPKHKRT</sequence>
<comment type="caution">
    <text evidence="14">The sequence shown here is derived from an EMBL/GenBank/DDBJ whole genome shotgun (WGS) entry which is preliminary data.</text>
</comment>
<dbReference type="SMART" id="SM00212">
    <property type="entry name" value="UBCc"/>
    <property type="match status" value="1"/>
</dbReference>
<evidence type="ECO:0000256" key="11">
    <source>
        <dbReference type="RuleBase" id="RU362109"/>
    </source>
</evidence>
<dbReference type="PROSITE" id="PS50127">
    <property type="entry name" value="UBC_2"/>
    <property type="match status" value="1"/>
</dbReference>
<protein>
    <recommendedName>
        <fullName evidence="6">Ubiquitin-conjugating enzyme E2 T</fullName>
        <ecNumber evidence="1">2.3.2.23</ecNumber>
    </recommendedName>
    <alternativeName>
        <fullName evidence="7">E2 ubiquitin-conjugating enzyme T</fullName>
    </alternativeName>
    <alternativeName>
        <fullName evidence="9">Ubiquitin carrier protein T</fullName>
    </alternativeName>
    <alternativeName>
        <fullName evidence="8">Ubiquitin-protein ligase T</fullName>
    </alternativeName>
</protein>
<feature type="compositionally biased region" description="Polar residues" evidence="12">
    <location>
        <begin position="155"/>
        <end position="169"/>
    </location>
</feature>
<keyword evidence="2" id="KW-0808">Transferase</keyword>
<dbReference type="GO" id="GO:0061631">
    <property type="term" value="F:ubiquitin conjugating enzyme activity"/>
    <property type="evidence" value="ECO:0007669"/>
    <property type="project" value="UniProtKB-EC"/>
</dbReference>
<keyword evidence="4 11" id="KW-0833">Ubl conjugation pathway</keyword>
<evidence type="ECO:0000256" key="3">
    <source>
        <dbReference type="ARBA" id="ARBA00022741"/>
    </source>
</evidence>
<dbReference type="EMBL" id="JAZDUA010000374">
    <property type="protein sequence ID" value="KAK7793541.1"/>
    <property type="molecule type" value="Genomic_DNA"/>
</dbReference>
<evidence type="ECO:0000313" key="15">
    <source>
        <dbReference type="Proteomes" id="UP001378592"/>
    </source>
</evidence>
<reference evidence="14 15" key="1">
    <citation type="submission" date="2024-03" db="EMBL/GenBank/DDBJ databases">
        <title>The genome assembly and annotation of the cricket Gryllus longicercus Weissman &amp; Gray.</title>
        <authorList>
            <person name="Szrajer S."/>
            <person name="Gray D."/>
            <person name="Ylla G."/>
        </authorList>
    </citation>
    <scope>NUCLEOTIDE SEQUENCE [LARGE SCALE GENOMIC DNA]</scope>
    <source>
        <strain evidence="14">DAG 2021-001</strain>
        <tissue evidence="14">Whole body minus gut</tissue>
    </source>
</reference>
<keyword evidence="5 11" id="KW-0067">ATP-binding</keyword>
<evidence type="ECO:0000313" key="14">
    <source>
        <dbReference type="EMBL" id="KAK7793541.1"/>
    </source>
</evidence>
<feature type="region of interest" description="Disordered" evidence="12">
    <location>
        <begin position="147"/>
        <end position="195"/>
    </location>
</feature>
<dbReference type="GO" id="GO:0005524">
    <property type="term" value="F:ATP binding"/>
    <property type="evidence" value="ECO:0007669"/>
    <property type="project" value="UniProtKB-UniRule"/>
</dbReference>
<dbReference type="Proteomes" id="UP001378592">
    <property type="component" value="Unassembled WGS sequence"/>
</dbReference>
<evidence type="ECO:0000256" key="2">
    <source>
        <dbReference type="ARBA" id="ARBA00022679"/>
    </source>
</evidence>
<accession>A0AAN9VEW8</accession>
<evidence type="ECO:0000256" key="5">
    <source>
        <dbReference type="ARBA" id="ARBA00022840"/>
    </source>
</evidence>
<dbReference type="InterPro" id="IPR000608">
    <property type="entry name" value="UBC"/>
</dbReference>
<dbReference type="InterPro" id="IPR050113">
    <property type="entry name" value="Ub_conjugating_enzyme"/>
</dbReference>
<dbReference type="InterPro" id="IPR016135">
    <property type="entry name" value="UBQ-conjugating_enzyme/RWD"/>
</dbReference>
<dbReference type="SUPFAM" id="SSF54495">
    <property type="entry name" value="UBC-like"/>
    <property type="match status" value="1"/>
</dbReference>
<dbReference type="Pfam" id="PF00179">
    <property type="entry name" value="UQ_con"/>
    <property type="match status" value="1"/>
</dbReference>
<proteinExistence type="inferred from homology"/>
<dbReference type="InterPro" id="IPR023313">
    <property type="entry name" value="UBQ-conjugating_AS"/>
</dbReference>
<dbReference type="PROSITE" id="PS00183">
    <property type="entry name" value="UBC_1"/>
    <property type="match status" value="1"/>
</dbReference>
<dbReference type="AlphaFoldDB" id="A0AAN9VEW8"/>
<evidence type="ECO:0000256" key="6">
    <source>
        <dbReference type="ARBA" id="ARBA00072440"/>
    </source>
</evidence>